<dbReference type="EMBL" id="QPJT01000015">
    <property type="protein sequence ID" value="RCX14359.1"/>
    <property type="molecule type" value="Genomic_DNA"/>
</dbReference>
<dbReference type="PANTHER" id="PTHR43479">
    <property type="entry name" value="ACREF/ENVCD OPERON REPRESSOR-RELATED"/>
    <property type="match status" value="1"/>
</dbReference>
<sequence>MENKYDLRIVRTYKSLTAAFLQLISEKHFEEITINELCERAMIRRTTFYKHFADKYEFFRFFVRRLQTDFDAINPSSADYKDSQSFYLSIIRHVIVFFKEHEQVVQNALNSNLLPTLLDILSEQIASDIAEKIKIGIKKGINVPASPDITSSFFTGAIIHTVRWWLVQKKQLSEETLVQEVEKILFALH</sequence>
<dbReference type="InterPro" id="IPR039532">
    <property type="entry name" value="TetR_C_Firmicutes"/>
</dbReference>
<evidence type="ECO:0000313" key="4">
    <source>
        <dbReference type="EMBL" id="RCX14359.1"/>
    </source>
</evidence>
<proteinExistence type="predicted"/>
<dbReference type="PANTHER" id="PTHR43479:SF7">
    <property type="entry name" value="TETR-FAMILY TRANSCRIPTIONAL REGULATOR"/>
    <property type="match status" value="1"/>
</dbReference>
<dbReference type="Pfam" id="PF00440">
    <property type="entry name" value="TetR_N"/>
    <property type="match status" value="1"/>
</dbReference>
<evidence type="ECO:0000259" key="3">
    <source>
        <dbReference type="PROSITE" id="PS50977"/>
    </source>
</evidence>
<comment type="caution">
    <text evidence="4">The sequence shown here is derived from an EMBL/GenBank/DDBJ whole genome shotgun (WGS) entry which is preliminary data.</text>
</comment>
<dbReference type="AlphaFoldDB" id="A0A369AYK8"/>
<evidence type="ECO:0000313" key="5">
    <source>
        <dbReference type="Proteomes" id="UP000253034"/>
    </source>
</evidence>
<keyword evidence="5" id="KW-1185">Reference proteome</keyword>
<reference evidence="4 5" key="1">
    <citation type="submission" date="2018-07" db="EMBL/GenBank/DDBJ databases">
        <title>Genomic Encyclopedia of Type Strains, Phase IV (KMG-IV): sequencing the most valuable type-strain genomes for metagenomic binning, comparative biology and taxonomic classification.</title>
        <authorList>
            <person name="Goeker M."/>
        </authorList>
    </citation>
    <scope>NUCLEOTIDE SEQUENCE [LARGE SCALE GENOMIC DNA]</scope>
    <source>
        <strain evidence="4 5">DSM 27016</strain>
    </source>
</reference>
<dbReference type="InterPro" id="IPR001647">
    <property type="entry name" value="HTH_TetR"/>
</dbReference>
<dbReference type="RefSeq" id="WP_114298381.1">
    <property type="nucleotide sequence ID" value="NZ_QPJT01000015.1"/>
</dbReference>
<dbReference type="Gene3D" id="1.10.357.10">
    <property type="entry name" value="Tetracycline Repressor, domain 2"/>
    <property type="match status" value="1"/>
</dbReference>
<dbReference type="OrthoDB" id="9810250at2"/>
<dbReference type="SUPFAM" id="SSF46689">
    <property type="entry name" value="Homeodomain-like"/>
    <property type="match status" value="1"/>
</dbReference>
<dbReference type="InterPro" id="IPR009057">
    <property type="entry name" value="Homeodomain-like_sf"/>
</dbReference>
<keyword evidence="1 2" id="KW-0238">DNA-binding</keyword>
<dbReference type="GO" id="GO:0003677">
    <property type="term" value="F:DNA binding"/>
    <property type="evidence" value="ECO:0007669"/>
    <property type="project" value="UniProtKB-UniRule"/>
</dbReference>
<name>A0A369AYK8_9FIRM</name>
<feature type="DNA-binding region" description="H-T-H motif" evidence="2">
    <location>
        <begin position="33"/>
        <end position="52"/>
    </location>
</feature>
<protein>
    <submittedName>
        <fullName evidence="4">TetR family transcriptional regulator</fullName>
    </submittedName>
</protein>
<accession>A0A369AYK8</accession>
<feature type="domain" description="HTH tetR-type" evidence="3">
    <location>
        <begin position="10"/>
        <end position="70"/>
    </location>
</feature>
<dbReference type="PROSITE" id="PS50977">
    <property type="entry name" value="HTH_TETR_2"/>
    <property type="match status" value="1"/>
</dbReference>
<evidence type="ECO:0000256" key="1">
    <source>
        <dbReference type="ARBA" id="ARBA00023125"/>
    </source>
</evidence>
<dbReference type="InterPro" id="IPR050624">
    <property type="entry name" value="HTH-type_Tx_Regulator"/>
</dbReference>
<gene>
    <name evidence="4" type="ORF">DFR58_11583</name>
</gene>
<organism evidence="4 5">
    <name type="scientific">Anaerobacterium chartisolvens</name>
    <dbReference type="NCBI Taxonomy" id="1297424"/>
    <lineage>
        <taxon>Bacteria</taxon>
        <taxon>Bacillati</taxon>
        <taxon>Bacillota</taxon>
        <taxon>Clostridia</taxon>
        <taxon>Eubacteriales</taxon>
        <taxon>Oscillospiraceae</taxon>
        <taxon>Anaerobacterium</taxon>
    </lineage>
</organism>
<evidence type="ECO:0000256" key="2">
    <source>
        <dbReference type="PROSITE-ProRule" id="PRU00335"/>
    </source>
</evidence>
<dbReference type="Pfam" id="PF14278">
    <property type="entry name" value="TetR_C_8"/>
    <property type="match status" value="1"/>
</dbReference>
<dbReference type="Proteomes" id="UP000253034">
    <property type="component" value="Unassembled WGS sequence"/>
</dbReference>